<dbReference type="eggNOG" id="KOG1531">
    <property type="taxonomic scope" value="Eukaryota"/>
</dbReference>
<dbReference type="PIRSF" id="PIRSF039089">
    <property type="entry name" value="ATP_synthase_gamma"/>
    <property type="match status" value="1"/>
</dbReference>
<dbReference type="SUPFAM" id="SSF52943">
    <property type="entry name" value="ATP synthase (F1-ATPase), gamma subunit"/>
    <property type="match status" value="1"/>
</dbReference>
<evidence type="ECO:0000313" key="11">
    <source>
        <dbReference type="EMBL" id="BAM80662.1"/>
    </source>
</evidence>
<dbReference type="InterPro" id="IPR023632">
    <property type="entry name" value="ATP_synth_F1_gsu_CS"/>
</dbReference>
<evidence type="ECO:0000256" key="1">
    <source>
        <dbReference type="ARBA" id="ARBA00004170"/>
    </source>
</evidence>
<evidence type="ECO:0000256" key="3">
    <source>
        <dbReference type="ARBA" id="ARBA00020843"/>
    </source>
</evidence>
<dbReference type="Gramene" id="CML029CT">
    <property type="protein sequence ID" value="CML029CT"/>
    <property type="gene ID" value="CML029C"/>
</dbReference>
<dbReference type="Pfam" id="PF00231">
    <property type="entry name" value="ATP-synt"/>
    <property type="match status" value="1"/>
</dbReference>
<evidence type="ECO:0000256" key="9">
    <source>
        <dbReference type="ARBA" id="ARBA00023310"/>
    </source>
</evidence>
<evidence type="ECO:0000313" key="12">
    <source>
        <dbReference type="Proteomes" id="UP000007014"/>
    </source>
</evidence>
<keyword evidence="4" id="KW-0813">Transport</keyword>
<dbReference type="Gene3D" id="1.10.287.80">
    <property type="entry name" value="ATP synthase, gamma subunit, helix hairpin domain"/>
    <property type="match status" value="2"/>
</dbReference>
<dbReference type="HAMAP" id="MF_00815">
    <property type="entry name" value="ATP_synth_gamma_bact"/>
    <property type="match status" value="1"/>
</dbReference>
<keyword evidence="8" id="KW-0139">CF(1)</keyword>
<comment type="subcellular location">
    <subcellularLocation>
        <location evidence="1">Membrane</location>
        <topology evidence="1">Peripheral membrane protein</topology>
    </subcellularLocation>
</comment>
<dbReference type="AlphaFoldDB" id="M1VD68"/>
<keyword evidence="9" id="KW-0066">ATP synthesis</keyword>
<accession>M1VD68</accession>
<dbReference type="PANTHER" id="PTHR11693:SF22">
    <property type="entry name" value="ATP SYNTHASE SUBUNIT GAMMA, MITOCHONDRIAL"/>
    <property type="match status" value="1"/>
</dbReference>
<dbReference type="PROSITE" id="PS00153">
    <property type="entry name" value="ATPASE_GAMMA"/>
    <property type="match status" value="1"/>
</dbReference>
<gene>
    <name evidence="11" type="ORF">CYME_CML029C</name>
</gene>
<evidence type="ECO:0000256" key="5">
    <source>
        <dbReference type="ARBA" id="ARBA00022781"/>
    </source>
</evidence>
<dbReference type="STRING" id="280699.M1VD68"/>
<name>M1VD68_CYAM1</name>
<dbReference type="FunFam" id="1.10.287.80:FF:000001">
    <property type="entry name" value="ATP synthase gamma chain"/>
    <property type="match status" value="1"/>
</dbReference>
<keyword evidence="7" id="KW-0472">Membrane</keyword>
<sequence length="344" mass="36833">MQGVRAVGLSSVRRVYAAARAHVQSSTPGGGGGGGGGVGNFLSSSNEKALGGVRFASLKAVRNRMRSIASIGKITKAMKMVAAAKLRGTQARQDLSRPFAASVRQFFDLLPLEKLGSETKAGVAEPKRRLLVVITSDRGLCGSVNTNVCRLARQMLPHGAASPVSDGVETNIMVIGDKGRDALQRTSAAFFTTTFRDVFKAPVSFPQAVIIAEEILAQSPDEVVIFYNRFKSAISQVPTQQPLLGLQLLMDNASVFDGYEFDSDMDSSQVMVDLFEFEVATQLYGALLENATSEQAARMSAMDNASTNAAEMLDKLTLQYNRERQAVITTELVEIVAGASALQK</sequence>
<dbReference type="PANTHER" id="PTHR11693">
    <property type="entry name" value="ATP SYNTHASE GAMMA CHAIN"/>
    <property type="match status" value="1"/>
</dbReference>
<dbReference type="OrthoDB" id="239812at2759"/>
<dbReference type="InterPro" id="IPR035968">
    <property type="entry name" value="ATP_synth_F1_ATPase_gsu"/>
</dbReference>
<dbReference type="Proteomes" id="UP000007014">
    <property type="component" value="Chromosome 12"/>
</dbReference>
<comment type="similarity">
    <text evidence="2">Belongs to the ATPase gamma chain family.</text>
</comment>
<dbReference type="GO" id="GO:0046933">
    <property type="term" value="F:proton-transporting ATP synthase activity, rotational mechanism"/>
    <property type="evidence" value="ECO:0007669"/>
    <property type="project" value="InterPro"/>
</dbReference>
<dbReference type="EMBL" id="AP006494">
    <property type="protein sequence ID" value="BAM80662.1"/>
    <property type="molecule type" value="Genomic_DNA"/>
</dbReference>
<evidence type="ECO:0000256" key="8">
    <source>
        <dbReference type="ARBA" id="ARBA00023196"/>
    </source>
</evidence>
<proteinExistence type="inferred from homology"/>
<dbReference type="NCBIfam" id="TIGR01146">
    <property type="entry name" value="ATPsyn_F1gamma"/>
    <property type="match status" value="1"/>
</dbReference>
<keyword evidence="5" id="KW-0375">Hydrogen ion transport</keyword>
<dbReference type="InterPro" id="IPR000131">
    <property type="entry name" value="ATP_synth_F1_gsu"/>
</dbReference>
<dbReference type="PRINTS" id="PR00126">
    <property type="entry name" value="ATPASEGAMMA"/>
</dbReference>
<keyword evidence="6" id="KW-0406">Ion transport</keyword>
<reference evidence="11 12" key="2">
    <citation type="journal article" date="2007" name="BMC Biol.">
        <title>A 100%-complete sequence reveals unusually simple genomic features in the hot-spring red alga Cyanidioschyzon merolae.</title>
        <authorList>
            <person name="Nozaki H."/>
            <person name="Takano H."/>
            <person name="Misumi O."/>
            <person name="Terasawa K."/>
            <person name="Matsuzaki M."/>
            <person name="Maruyama S."/>
            <person name="Nishida K."/>
            <person name="Yagisawa F."/>
            <person name="Yoshida Y."/>
            <person name="Fujiwara T."/>
            <person name="Takio S."/>
            <person name="Tamura K."/>
            <person name="Chung S.J."/>
            <person name="Nakamura S."/>
            <person name="Kuroiwa H."/>
            <person name="Tanaka K."/>
            <person name="Sato N."/>
            <person name="Kuroiwa T."/>
        </authorList>
    </citation>
    <scope>NUCLEOTIDE SEQUENCE [LARGE SCALE GENOMIC DNA]</scope>
    <source>
        <strain evidence="11 12">10D</strain>
    </source>
</reference>
<protein>
    <recommendedName>
        <fullName evidence="3">ATP synthase subunit gamma, mitochondrial</fullName>
    </recommendedName>
    <alternativeName>
        <fullName evidence="10">F-ATPase gamma subunit</fullName>
    </alternativeName>
</protein>
<dbReference type="CDD" id="cd12151">
    <property type="entry name" value="F1-ATPase_gamma"/>
    <property type="match status" value="1"/>
</dbReference>
<dbReference type="KEGG" id="cme:CYME_CML029C"/>
<evidence type="ECO:0000256" key="6">
    <source>
        <dbReference type="ARBA" id="ARBA00023065"/>
    </source>
</evidence>
<dbReference type="HOGENOM" id="CLU_050669_0_1_1"/>
<evidence type="ECO:0000256" key="2">
    <source>
        <dbReference type="ARBA" id="ARBA00007681"/>
    </source>
</evidence>
<dbReference type="GO" id="GO:0005739">
    <property type="term" value="C:mitochondrion"/>
    <property type="evidence" value="ECO:0007669"/>
    <property type="project" value="UniProtKB-ARBA"/>
</dbReference>
<evidence type="ECO:0000256" key="4">
    <source>
        <dbReference type="ARBA" id="ARBA00022448"/>
    </source>
</evidence>
<dbReference type="Gene3D" id="3.40.1380.10">
    <property type="match status" value="1"/>
</dbReference>
<dbReference type="GO" id="GO:0045259">
    <property type="term" value="C:proton-transporting ATP synthase complex"/>
    <property type="evidence" value="ECO:0007669"/>
    <property type="project" value="UniProtKB-KW"/>
</dbReference>
<organism evidence="11 12">
    <name type="scientific">Cyanidioschyzon merolae (strain NIES-3377 / 10D)</name>
    <name type="common">Unicellular red alga</name>
    <dbReference type="NCBI Taxonomy" id="280699"/>
    <lineage>
        <taxon>Eukaryota</taxon>
        <taxon>Rhodophyta</taxon>
        <taxon>Bangiophyceae</taxon>
        <taxon>Cyanidiales</taxon>
        <taxon>Cyanidiaceae</taxon>
        <taxon>Cyanidioschyzon</taxon>
    </lineage>
</organism>
<evidence type="ECO:0000256" key="10">
    <source>
        <dbReference type="ARBA" id="ARBA00031066"/>
    </source>
</evidence>
<dbReference type="GeneID" id="16994691"/>
<keyword evidence="12" id="KW-1185">Reference proteome</keyword>
<dbReference type="OMA" id="MQITSAM"/>
<evidence type="ECO:0000256" key="7">
    <source>
        <dbReference type="ARBA" id="ARBA00023136"/>
    </source>
</evidence>
<dbReference type="RefSeq" id="XP_005536698.1">
    <property type="nucleotide sequence ID" value="XM_005536641.1"/>
</dbReference>
<reference evidence="11 12" key="1">
    <citation type="journal article" date="2004" name="Nature">
        <title>Genome sequence of the ultrasmall unicellular red alga Cyanidioschyzon merolae 10D.</title>
        <authorList>
            <person name="Matsuzaki M."/>
            <person name="Misumi O."/>
            <person name="Shin-i T."/>
            <person name="Maruyama S."/>
            <person name="Takahara M."/>
            <person name="Miyagishima S."/>
            <person name="Mori T."/>
            <person name="Nishida K."/>
            <person name="Yagisawa F."/>
            <person name="Nishida K."/>
            <person name="Yoshida Y."/>
            <person name="Nishimura Y."/>
            <person name="Nakao S."/>
            <person name="Kobayashi T."/>
            <person name="Momoyama Y."/>
            <person name="Higashiyama T."/>
            <person name="Minoda A."/>
            <person name="Sano M."/>
            <person name="Nomoto H."/>
            <person name="Oishi K."/>
            <person name="Hayashi H."/>
            <person name="Ohta F."/>
            <person name="Nishizaka S."/>
            <person name="Haga S."/>
            <person name="Miura S."/>
            <person name="Morishita T."/>
            <person name="Kabeya Y."/>
            <person name="Terasawa K."/>
            <person name="Suzuki Y."/>
            <person name="Ishii Y."/>
            <person name="Asakawa S."/>
            <person name="Takano H."/>
            <person name="Ohta N."/>
            <person name="Kuroiwa H."/>
            <person name="Tanaka K."/>
            <person name="Shimizu N."/>
            <person name="Sugano S."/>
            <person name="Sato N."/>
            <person name="Nozaki H."/>
            <person name="Ogasawara N."/>
            <person name="Kohara Y."/>
            <person name="Kuroiwa T."/>
        </authorList>
    </citation>
    <scope>NUCLEOTIDE SEQUENCE [LARGE SCALE GENOMIC DNA]</scope>
    <source>
        <strain evidence="11 12">10D</strain>
    </source>
</reference>